<evidence type="ECO:0000256" key="1">
    <source>
        <dbReference type="SAM" id="MobiDB-lite"/>
    </source>
</evidence>
<name>A0A2P2Q8T9_RHIMU</name>
<evidence type="ECO:0000313" key="2">
    <source>
        <dbReference type="EMBL" id="MBX63406.1"/>
    </source>
</evidence>
<accession>A0A2P2Q8T9</accession>
<dbReference type="AlphaFoldDB" id="A0A2P2Q8T9"/>
<dbReference type="EMBL" id="GGEC01082922">
    <property type="protein sequence ID" value="MBX63406.1"/>
    <property type="molecule type" value="Transcribed_RNA"/>
</dbReference>
<protein>
    <submittedName>
        <fullName evidence="2">Uncharacterized protein</fullName>
    </submittedName>
</protein>
<organism evidence="2">
    <name type="scientific">Rhizophora mucronata</name>
    <name type="common">Asiatic mangrove</name>
    <dbReference type="NCBI Taxonomy" id="61149"/>
    <lineage>
        <taxon>Eukaryota</taxon>
        <taxon>Viridiplantae</taxon>
        <taxon>Streptophyta</taxon>
        <taxon>Embryophyta</taxon>
        <taxon>Tracheophyta</taxon>
        <taxon>Spermatophyta</taxon>
        <taxon>Magnoliopsida</taxon>
        <taxon>eudicotyledons</taxon>
        <taxon>Gunneridae</taxon>
        <taxon>Pentapetalae</taxon>
        <taxon>rosids</taxon>
        <taxon>fabids</taxon>
        <taxon>Malpighiales</taxon>
        <taxon>Rhizophoraceae</taxon>
        <taxon>Rhizophora</taxon>
    </lineage>
</organism>
<reference evidence="2" key="1">
    <citation type="submission" date="2018-02" db="EMBL/GenBank/DDBJ databases">
        <title>Rhizophora mucronata_Transcriptome.</title>
        <authorList>
            <person name="Meera S.P."/>
            <person name="Sreeshan A."/>
            <person name="Augustine A."/>
        </authorList>
    </citation>
    <scope>NUCLEOTIDE SEQUENCE</scope>
    <source>
        <tissue evidence="2">Leaf</tissue>
    </source>
</reference>
<proteinExistence type="predicted"/>
<feature type="region of interest" description="Disordered" evidence="1">
    <location>
        <begin position="1"/>
        <end position="26"/>
    </location>
</feature>
<sequence length="58" mass="6471">MFCKKSTHSRQADDHSATSPKGIKPTLGFGNGQGYNLIRIQHCETSHQLRNALVCHCF</sequence>